<protein>
    <submittedName>
        <fullName evidence="3">Class II fructose-bisphosphate aldolase</fullName>
    </submittedName>
</protein>
<dbReference type="Gene3D" id="3.20.20.70">
    <property type="entry name" value="Aldolase class I"/>
    <property type="match status" value="1"/>
</dbReference>
<dbReference type="SUPFAM" id="SSF51569">
    <property type="entry name" value="Aldolase"/>
    <property type="match status" value="1"/>
</dbReference>
<feature type="binding site" evidence="2">
    <location>
        <position position="182"/>
    </location>
    <ligand>
        <name>Zn(2+)</name>
        <dbReference type="ChEBI" id="CHEBI:29105"/>
        <label>1</label>
        <note>catalytic</note>
    </ligand>
</feature>
<dbReference type="Pfam" id="PF01116">
    <property type="entry name" value="F_bP_aldolase"/>
    <property type="match status" value="1"/>
</dbReference>
<dbReference type="InterPro" id="IPR000771">
    <property type="entry name" value="FBA_II"/>
</dbReference>
<feature type="binding site" evidence="2">
    <location>
        <position position="212"/>
    </location>
    <ligand>
        <name>Zn(2+)</name>
        <dbReference type="ChEBI" id="CHEBI:29105"/>
        <label>1</label>
        <note>catalytic</note>
    </ligand>
</feature>
<dbReference type="Proteomes" id="UP000429958">
    <property type="component" value="Unassembled WGS sequence"/>
</dbReference>
<dbReference type="EMBL" id="VUMD01000003">
    <property type="protein sequence ID" value="MSS35905.1"/>
    <property type="molecule type" value="Genomic_DNA"/>
</dbReference>
<feature type="binding site" evidence="2">
    <location>
        <position position="82"/>
    </location>
    <ligand>
        <name>Zn(2+)</name>
        <dbReference type="ChEBI" id="CHEBI:29105"/>
        <label>1</label>
        <note>catalytic</note>
    </ligand>
</feature>
<dbReference type="InterPro" id="IPR050246">
    <property type="entry name" value="Class_II_FBP_aldolase"/>
</dbReference>
<name>A0A7X2TBW7_9CLOT</name>
<dbReference type="PANTHER" id="PTHR30304:SF0">
    <property type="entry name" value="D-TAGATOSE-1,6-BISPHOSPHATE ALDOLASE SUBUNIT GATY-RELATED"/>
    <property type="match status" value="1"/>
</dbReference>
<evidence type="ECO:0000313" key="3">
    <source>
        <dbReference type="EMBL" id="MSS35905.1"/>
    </source>
</evidence>
<dbReference type="PIRSF" id="PIRSF001359">
    <property type="entry name" value="F_bP_aldolase_II"/>
    <property type="match status" value="1"/>
</dbReference>
<keyword evidence="2" id="KW-0479">Metal-binding</keyword>
<gene>
    <name evidence="3" type="ORF">FYJ39_04715</name>
</gene>
<sequence length="288" mass="31644">MLVPLKELLEDADKHRYAVGSFNTPNLETLRAVVAAAEETGRPVTLNHAQPHEAVIPVEEIAPLMLKYARESKVPMSVHIDHGQTELFVNKAVRLGFTSIMYDCSGLPFEENVRRVKAFVDMVHPLGITVEAELGQMLLNTADGGSEDGNTKADFYTDPQQAATFCELTGVDALAITFGTVHGVYDTPPTLDIERLKEIREKVDGRAALVMHGGSGTPADQVKEAVLNGIRKINYFSAMDVAPAPELLKTIQKAEGKPVHYADLSFMVTQIIREKCIEAIKMFESVRL</sequence>
<proteinExistence type="predicted"/>
<keyword evidence="4" id="KW-1185">Reference proteome</keyword>
<dbReference type="AlphaFoldDB" id="A0A7X2TBW7"/>
<evidence type="ECO:0000313" key="4">
    <source>
        <dbReference type="Proteomes" id="UP000429958"/>
    </source>
</evidence>
<comment type="cofactor">
    <cofactor evidence="2">
        <name>Zn(2+)</name>
        <dbReference type="ChEBI" id="CHEBI:29105"/>
    </cofactor>
    <text evidence="2">Binds 2 Zn(2+) ions per subunit. One is catalytic and the other provides a structural contribution.</text>
</comment>
<dbReference type="CDD" id="cd00947">
    <property type="entry name" value="TBP_aldolase_IIB"/>
    <property type="match status" value="1"/>
</dbReference>
<dbReference type="GO" id="GO:0005829">
    <property type="term" value="C:cytosol"/>
    <property type="evidence" value="ECO:0007669"/>
    <property type="project" value="TreeGrafter"/>
</dbReference>
<evidence type="ECO:0000256" key="1">
    <source>
        <dbReference type="PIRSR" id="PIRSR001359-1"/>
    </source>
</evidence>
<feature type="binding site" evidence="2">
    <location>
        <position position="133"/>
    </location>
    <ligand>
        <name>Zn(2+)</name>
        <dbReference type="ChEBI" id="CHEBI:29105"/>
        <label>2</label>
    </ligand>
</feature>
<feature type="active site" description="Proton donor" evidence="1">
    <location>
        <position position="81"/>
    </location>
</feature>
<keyword evidence="2" id="KW-0862">Zinc</keyword>
<dbReference type="GO" id="GO:0009025">
    <property type="term" value="F:tagatose-bisphosphate aldolase activity"/>
    <property type="evidence" value="ECO:0007669"/>
    <property type="project" value="TreeGrafter"/>
</dbReference>
<evidence type="ECO:0000256" key="2">
    <source>
        <dbReference type="PIRSR" id="PIRSR001359-3"/>
    </source>
</evidence>
<comment type="caution">
    <text evidence="3">The sequence shown here is derived from an EMBL/GenBank/DDBJ whole genome shotgun (WGS) entry which is preliminary data.</text>
</comment>
<dbReference type="RefSeq" id="WP_154471301.1">
    <property type="nucleotide sequence ID" value="NZ_DBEWUL010000141.1"/>
</dbReference>
<feature type="binding site" evidence="2">
    <location>
        <position position="103"/>
    </location>
    <ligand>
        <name>Zn(2+)</name>
        <dbReference type="ChEBI" id="CHEBI:29105"/>
        <label>2</label>
    </ligand>
</feature>
<dbReference type="GO" id="GO:0008270">
    <property type="term" value="F:zinc ion binding"/>
    <property type="evidence" value="ECO:0007669"/>
    <property type="project" value="InterPro"/>
</dbReference>
<dbReference type="NCBIfam" id="TIGR00167">
    <property type="entry name" value="cbbA"/>
    <property type="match status" value="1"/>
</dbReference>
<accession>A0A7X2TBW7</accession>
<dbReference type="GO" id="GO:0005975">
    <property type="term" value="P:carbohydrate metabolic process"/>
    <property type="evidence" value="ECO:0007669"/>
    <property type="project" value="InterPro"/>
</dbReference>
<reference evidence="3 4" key="1">
    <citation type="submission" date="2019-08" db="EMBL/GenBank/DDBJ databases">
        <title>In-depth cultivation of the pig gut microbiome towards novel bacterial diversity and tailored functional studies.</title>
        <authorList>
            <person name="Wylensek D."/>
            <person name="Hitch T.C.A."/>
            <person name="Clavel T."/>
        </authorList>
    </citation>
    <scope>NUCLEOTIDE SEQUENCE [LARGE SCALE GENOMIC DNA]</scope>
    <source>
        <strain evidence="3 4">WCA-389-WT-23D1</strain>
    </source>
</reference>
<organism evidence="3 4">
    <name type="scientific">Clostridium porci</name>
    <dbReference type="NCBI Taxonomy" id="2605778"/>
    <lineage>
        <taxon>Bacteria</taxon>
        <taxon>Bacillati</taxon>
        <taxon>Bacillota</taxon>
        <taxon>Clostridia</taxon>
        <taxon>Eubacteriales</taxon>
        <taxon>Clostridiaceae</taxon>
        <taxon>Clostridium</taxon>
    </lineage>
</organism>
<dbReference type="InterPro" id="IPR013785">
    <property type="entry name" value="Aldolase_TIM"/>
</dbReference>
<dbReference type="PANTHER" id="PTHR30304">
    <property type="entry name" value="D-TAGATOSE-1,6-BISPHOSPHATE ALDOLASE"/>
    <property type="match status" value="1"/>
</dbReference>